<keyword evidence="2" id="KW-1185">Reference proteome</keyword>
<proteinExistence type="predicted"/>
<accession>A0A9P9YNF8</accession>
<dbReference type="AlphaFoldDB" id="A0A9P9YNF8"/>
<organism evidence="1 2">
    <name type="scientific">Drosophila gunungcola</name>
    <name type="common">fruit fly</name>
    <dbReference type="NCBI Taxonomy" id="103775"/>
    <lineage>
        <taxon>Eukaryota</taxon>
        <taxon>Metazoa</taxon>
        <taxon>Ecdysozoa</taxon>
        <taxon>Arthropoda</taxon>
        <taxon>Hexapoda</taxon>
        <taxon>Insecta</taxon>
        <taxon>Pterygota</taxon>
        <taxon>Neoptera</taxon>
        <taxon>Endopterygota</taxon>
        <taxon>Diptera</taxon>
        <taxon>Brachycera</taxon>
        <taxon>Muscomorpha</taxon>
        <taxon>Ephydroidea</taxon>
        <taxon>Drosophilidae</taxon>
        <taxon>Drosophila</taxon>
        <taxon>Sophophora</taxon>
    </lineage>
</organism>
<dbReference type="Proteomes" id="UP001059596">
    <property type="component" value="Unassembled WGS sequence"/>
</dbReference>
<reference evidence="1" key="1">
    <citation type="journal article" date="2023" name="Genome Biol. Evol.">
        <title>Long-read-based Genome Assembly of Drosophila gunungcola Reveals Fewer Chemosensory Genes in Flower-breeding Species.</title>
        <authorList>
            <person name="Negi A."/>
            <person name="Liao B.Y."/>
            <person name="Yeh S.D."/>
        </authorList>
    </citation>
    <scope>NUCLEOTIDE SEQUENCE</scope>
    <source>
        <strain evidence="1">Sukarami</strain>
    </source>
</reference>
<comment type="caution">
    <text evidence="1">The sequence shown here is derived from an EMBL/GenBank/DDBJ whole genome shotgun (WGS) entry which is preliminary data.</text>
</comment>
<sequence>MTTSMACDLFMIDSFVLTSLKRVIPLAKSGRKCRIFLKYCAKYFLNEYSIFTQN</sequence>
<name>A0A9P9YNF8_9MUSC</name>
<protein>
    <submittedName>
        <fullName evidence="1">Uncharacterized protein</fullName>
    </submittedName>
</protein>
<evidence type="ECO:0000313" key="2">
    <source>
        <dbReference type="Proteomes" id="UP001059596"/>
    </source>
</evidence>
<gene>
    <name evidence="1" type="ORF">M5D96_007273</name>
</gene>
<dbReference type="EMBL" id="JAMKOV010000005">
    <property type="protein sequence ID" value="KAI8039848.1"/>
    <property type="molecule type" value="Genomic_DNA"/>
</dbReference>
<evidence type="ECO:0000313" key="1">
    <source>
        <dbReference type="EMBL" id="KAI8039848.1"/>
    </source>
</evidence>